<dbReference type="Pfam" id="PF09039">
    <property type="entry name" value="HTH_Tnp_Mu_2"/>
    <property type="match status" value="1"/>
</dbReference>
<dbReference type="SUPFAM" id="SSF46689">
    <property type="entry name" value="Homeodomain-like"/>
    <property type="match status" value="2"/>
</dbReference>
<feature type="domain" description="HTH Mu-type" evidence="1">
    <location>
        <begin position="10"/>
        <end position="81"/>
    </location>
</feature>
<dbReference type="SUPFAM" id="SSF53098">
    <property type="entry name" value="Ribonuclease H-like"/>
    <property type="match status" value="1"/>
</dbReference>
<dbReference type="SUPFAM" id="SSF46955">
    <property type="entry name" value="Putative DNA-binding domain"/>
    <property type="match status" value="1"/>
</dbReference>
<dbReference type="KEGG" id="lmd:METH_11200"/>
<gene>
    <name evidence="2" type="ORF">METH_11200</name>
</gene>
<dbReference type="Gene3D" id="2.30.30.130">
    <property type="entry name" value="Transposase, Mu, C-terminal"/>
    <property type="match status" value="1"/>
</dbReference>
<dbReference type="EMBL" id="CP006773">
    <property type="protein sequence ID" value="AHD01171.1"/>
    <property type="molecule type" value="Genomic_DNA"/>
</dbReference>
<dbReference type="STRING" id="999552.METH_11200"/>
<dbReference type="InterPro" id="IPR036388">
    <property type="entry name" value="WH-like_DNA-bd_sf"/>
</dbReference>
<dbReference type="GO" id="GO:0015074">
    <property type="term" value="P:DNA integration"/>
    <property type="evidence" value="ECO:0007669"/>
    <property type="project" value="InterPro"/>
</dbReference>
<protein>
    <submittedName>
        <fullName evidence="2">Transposase</fullName>
    </submittedName>
</protein>
<organism evidence="2 3">
    <name type="scientific">Leisingera methylohalidivorans DSM 14336</name>
    <dbReference type="NCBI Taxonomy" id="999552"/>
    <lineage>
        <taxon>Bacteria</taxon>
        <taxon>Pseudomonadati</taxon>
        <taxon>Pseudomonadota</taxon>
        <taxon>Alphaproteobacteria</taxon>
        <taxon>Rhodobacterales</taxon>
        <taxon>Roseobacteraceae</taxon>
        <taxon>Leisingera</taxon>
    </lineage>
</organism>
<dbReference type="GO" id="GO:0006313">
    <property type="term" value="P:DNA transposition"/>
    <property type="evidence" value="ECO:0007669"/>
    <property type="project" value="InterPro"/>
</dbReference>
<dbReference type="GO" id="GO:0003677">
    <property type="term" value="F:DNA binding"/>
    <property type="evidence" value="ECO:0007669"/>
    <property type="project" value="InterPro"/>
</dbReference>
<dbReference type="InterPro" id="IPR015378">
    <property type="entry name" value="Transposase-like_Mu_C"/>
</dbReference>
<dbReference type="RefSeq" id="WP_024090481.1">
    <property type="nucleotide sequence ID" value="NC_023135.1"/>
</dbReference>
<dbReference type="PATRIC" id="fig|999552.6.peg.2233"/>
<dbReference type="Gene3D" id="1.10.10.60">
    <property type="entry name" value="Homeodomain-like"/>
    <property type="match status" value="2"/>
</dbReference>
<dbReference type="Pfam" id="PF02316">
    <property type="entry name" value="HTH_Tnp_Mu_1"/>
    <property type="match status" value="1"/>
</dbReference>
<dbReference type="OrthoDB" id="5287589at2"/>
<dbReference type="InterPro" id="IPR004189">
    <property type="entry name" value="Phage_Mu_transposase"/>
</dbReference>
<dbReference type="AlphaFoldDB" id="V9VQY8"/>
<evidence type="ECO:0000259" key="1">
    <source>
        <dbReference type="PROSITE" id="PS51702"/>
    </source>
</evidence>
<dbReference type="InterPro" id="IPR015126">
    <property type="entry name" value="Mu_I-gamma"/>
</dbReference>
<dbReference type="GO" id="GO:0004803">
    <property type="term" value="F:transposase activity"/>
    <property type="evidence" value="ECO:0007669"/>
    <property type="project" value="InterPro"/>
</dbReference>
<dbReference type="InterPro" id="IPR012337">
    <property type="entry name" value="RNaseH-like_sf"/>
</dbReference>
<dbReference type="HOGENOM" id="CLU_017655_0_0_5"/>
<dbReference type="Pfam" id="PF02914">
    <property type="entry name" value="DDE_2"/>
    <property type="match status" value="1"/>
</dbReference>
<evidence type="ECO:0000313" key="2">
    <source>
        <dbReference type="EMBL" id="AHD01171.1"/>
    </source>
</evidence>
<dbReference type="InterPro" id="IPR009057">
    <property type="entry name" value="Homeodomain-like_sf"/>
</dbReference>
<reference evidence="2 3" key="1">
    <citation type="submission" date="2013-09" db="EMBL/GenBank/DDBJ databases">
        <authorList>
            <consortium name="DOE Joint Genome Institute"/>
            <person name="Klenk H.-P."/>
            <person name="Huntemann M."/>
            <person name="Han J."/>
            <person name="Chen A."/>
            <person name="Kyrpides N."/>
            <person name="Mavromatis K."/>
            <person name="Markowitz V."/>
            <person name="Palaniappan K."/>
            <person name="Ivanova N."/>
            <person name="Schaumberg A."/>
            <person name="Pati A."/>
            <person name="Liolios K."/>
            <person name="Nordberg H.P."/>
            <person name="Cantor M.N."/>
            <person name="Hua S.X."/>
            <person name="Woyke T."/>
        </authorList>
    </citation>
    <scope>NUCLEOTIDE SEQUENCE [LARGE SCALE GENOMIC DNA]</scope>
    <source>
        <strain evidence="2 3">DSM 14336</strain>
    </source>
</reference>
<keyword evidence="3" id="KW-1185">Reference proteome</keyword>
<dbReference type="SUPFAM" id="SSF50610">
    <property type="entry name" value="mu transposase, C-terminal domain"/>
    <property type="match status" value="1"/>
</dbReference>
<evidence type="ECO:0000313" key="3">
    <source>
        <dbReference type="Proteomes" id="UP000018780"/>
    </source>
</evidence>
<dbReference type="InterPro" id="IPR009061">
    <property type="entry name" value="DNA-bd_dom_put_sf"/>
</dbReference>
<proteinExistence type="predicted"/>
<dbReference type="PROSITE" id="PS51702">
    <property type="entry name" value="HTH_MU"/>
    <property type="match status" value="1"/>
</dbReference>
<dbReference type="Proteomes" id="UP000018780">
    <property type="component" value="Chromosome"/>
</dbReference>
<dbReference type="InterPro" id="IPR009004">
    <property type="entry name" value="Transposase_Mu_C"/>
</dbReference>
<dbReference type="Gene3D" id="1.10.10.10">
    <property type="entry name" value="Winged helix-like DNA-binding domain superfamily/Winged helix DNA-binding domain"/>
    <property type="match status" value="1"/>
</dbReference>
<dbReference type="InterPro" id="IPR003314">
    <property type="entry name" value="Mu-type_HTH"/>
</dbReference>
<dbReference type="Pfam" id="PF09299">
    <property type="entry name" value="Mu-transpos_C"/>
    <property type="match status" value="1"/>
</dbReference>
<name>V9VQY8_9RHOB</name>
<dbReference type="InterPro" id="IPR036397">
    <property type="entry name" value="RNaseH_sf"/>
</dbReference>
<dbReference type="Gene3D" id="3.30.420.10">
    <property type="entry name" value="Ribonuclease H-like superfamily/Ribonuclease H"/>
    <property type="match status" value="1"/>
</dbReference>
<sequence length="710" mass="79881">MTSDLKPTQEWWSAADIAAARLPGLPGSVRGVNAYAEREGWKTNFAALKRKPGRGGGLYFHWSLFPHDARLKVLTIGIEAPDERPDRTAAWLAYEQLPEKSKAKARRRLDALRKVELLHHSGTNHVVSVAVIAAEVKVSQRTIYNWITQIEGIPAEDQLAYVAPQIPKKRVKKEDRSQFKPFMDWLKSAFLRMEGPTFAQSYRDAVRVAGHRGWEFPILKTAKRWMDAEVPRTTQVYKREGPRGLIRCFPAQIRDKSALHALEAVNADCHKFDVFVRWPDGKIRRPQMIAFQDLYSGKFLSWRVDCDPNKIMVMAAFGEMVDNWGIPKRCLFDNGHEFANKWMTGGSPTRFRFKVRDDDAHGVLTLLGINLTWAQPASGQSKPIERAFGGHANDIAKDVRFAGAYVGNRPDAKPENYGSHAVPLHEFIEVLEERIEEHNARTGRRTDTAAGRSFDETFAESYATANILKATEEQRNLWLMGQDTGKLHTNNGSLKFLGNVYHCDWMSQEAGRKVVIRFNPENLHGGVHIYTPDGAYLGYAECQQKIGFFSHEDARVTAKRKRDIVKKEKELAKLYAPHTPEQLGADLNGIRKETTALMEAKVVKPVFAKTPRVSTFRQHSDPSAEAAQDALILQIGAKRKTPEASPKQVSFKVAATADERFAQAQEIERRQQNGDPVGEREAGWLTGYQSHSEYEALAALKQAFGGNTAG</sequence>
<accession>V9VQY8</accession>